<protein>
    <submittedName>
        <fullName evidence="1">Uncharacterized protein</fullName>
    </submittedName>
</protein>
<organism evidence="1 2">
    <name type="scientific">Faecalibacillus faecis</name>
    <dbReference type="NCBI Taxonomy" id="1982628"/>
    <lineage>
        <taxon>Bacteria</taxon>
        <taxon>Bacillati</taxon>
        <taxon>Bacillota</taxon>
        <taxon>Erysipelotrichia</taxon>
        <taxon>Erysipelotrichales</taxon>
        <taxon>Coprobacillaceae</taxon>
        <taxon>Faecalibacillus</taxon>
    </lineage>
</organism>
<dbReference type="Proteomes" id="UP001198439">
    <property type="component" value="Unassembled WGS sequence"/>
</dbReference>
<dbReference type="EMBL" id="JAJDKZ010000001">
    <property type="protein sequence ID" value="MCB8609074.1"/>
    <property type="molecule type" value="Genomic_DNA"/>
</dbReference>
<accession>A0AAW4VMM5</accession>
<dbReference type="RefSeq" id="WP_155522373.1">
    <property type="nucleotide sequence ID" value="NZ_DBGCOW010000056.1"/>
</dbReference>
<proteinExistence type="predicted"/>
<gene>
    <name evidence="1" type="ORF">LJD69_00510</name>
</gene>
<comment type="caution">
    <text evidence="1">The sequence shown here is derived from an EMBL/GenBank/DDBJ whole genome shotgun (WGS) entry which is preliminary data.</text>
</comment>
<name>A0AAW4VMM5_9FIRM</name>
<dbReference type="AlphaFoldDB" id="A0AAW4VMM5"/>
<evidence type="ECO:0000313" key="2">
    <source>
        <dbReference type="Proteomes" id="UP001198439"/>
    </source>
</evidence>
<dbReference type="GeneID" id="77472080"/>
<sequence>MKEFLLIVVIVILMNTKKQISKDHYLSLGMLMAYFKKDKSSRWIRMNY</sequence>
<reference evidence="1" key="1">
    <citation type="submission" date="2021-10" db="EMBL/GenBank/DDBJ databases">
        <title>Collection of gut derived symbiotic bacterial strains cultured from healthy donors.</title>
        <authorList>
            <person name="Lin H."/>
            <person name="Littmann E."/>
            <person name="Kohout C."/>
            <person name="Pamer E.G."/>
        </authorList>
    </citation>
    <scope>NUCLEOTIDE SEQUENCE</scope>
    <source>
        <strain evidence="1">DFI.4.48</strain>
    </source>
</reference>
<evidence type="ECO:0000313" key="1">
    <source>
        <dbReference type="EMBL" id="MCB8609074.1"/>
    </source>
</evidence>